<feature type="domain" description="MD-2-related lipid-recognition" evidence="5">
    <location>
        <begin position="22"/>
        <end position="150"/>
    </location>
</feature>
<gene>
    <name evidence="7" type="primary">6033938</name>
    <name evidence="6" type="ORF">CpipJ_CPIJ002744</name>
</gene>
<dbReference type="eggNOG" id="KOG4063">
    <property type="taxonomic scope" value="Eukaryota"/>
</dbReference>
<name>B0W6J3_CULQU</name>
<comment type="subcellular location">
    <subcellularLocation>
        <location evidence="1">Secreted</location>
    </subcellularLocation>
</comment>
<dbReference type="FunFam" id="2.60.40.770:FF:000001">
    <property type="entry name" value="NPC intracellular cholesterol transporter 2"/>
    <property type="match status" value="1"/>
</dbReference>
<dbReference type="InterPro" id="IPR014756">
    <property type="entry name" value="Ig_E-set"/>
</dbReference>
<feature type="chain" id="PRO_5014566512" description="MD-2-related lipid-recognition domain-containing protein" evidence="4">
    <location>
        <begin position="18"/>
        <end position="155"/>
    </location>
</feature>
<dbReference type="SUPFAM" id="SSF81296">
    <property type="entry name" value="E set domains"/>
    <property type="match status" value="1"/>
</dbReference>
<keyword evidence="8" id="KW-1185">Reference proteome</keyword>
<dbReference type="GO" id="GO:0005576">
    <property type="term" value="C:extracellular region"/>
    <property type="evidence" value="ECO:0007669"/>
    <property type="project" value="UniProtKB-SubCell"/>
</dbReference>
<reference evidence="6" key="1">
    <citation type="submission" date="2007-03" db="EMBL/GenBank/DDBJ databases">
        <title>Annotation of Culex pipiens quinquefasciatus.</title>
        <authorList>
            <consortium name="The Broad Institute Genome Sequencing Platform"/>
            <person name="Atkinson P.W."/>
            <person name="Hemingway J."/>
            <person name="Christensen B.M."/>
            <person name="Higgs S."/>
            <person name="Kodira C."/>
            <person name="Hannick L."/>
            <person name="Megy K."/>
            <person name="O'Leary S."/>
            <person name="Pearson M."/>
            <person name="Haas B.J."/>
            <person name="Mauceli E."/>
            <person name="Wortman J.R."/>
            <person name="Lee N.H."/>
            <person name="Guigo R."/>
            <person name="Stanke M."/>
            <person name="Alvarado L."/>
            <person name="Amedeo P."/>
            <person name="Antoine C.H."/>
            <person name="Arensburger P."/>
            <person name="Bidwell S.L."/>
            <person name="Crawford M."/>
            <person name="Camaro F."/>
            <person name="Devon K."/>
            <person name="Engels R."/>
            <person name="Hammond M."/>
            <person name="Howarth C."/>
            <person name="Koehrsen M."/>
            <person name="Lawson D."/>
            <person name="Montgomery P."/>
            <person name="Nene V."/>
            <person name="Nusbaum C."/>
            <person name="Puiu D."/>
            <person name="Romero-Severson J."/>
            <person name="Severson D.W."/>
            <person name="Shumway M."/>
            <person name="Sisk P."/>
            <person name="Stolte C."/>
            <person name="Zeng Q."/>
            <person name="Eisenstadt E."/>
            <person name="Fraser-Liggett C."/>
            <person name="Strausberg R."/>
            <person name="Galagan J."/>
            <person name="Birren B."/>
            <person name="Collins F.H."/>
        </authorList>
    </citation>
    <scope>NUCLEOTIDE SEQUENCE [LARGE SCALE GENOMIC DNA]</scope>
    <source>
        <strain evidence="6">JHB</strain>
    </source>
</reference>
<accession>B0W6J3</accession>
<dbReference type="Proteomes" id="UP000002320">
    <property type="component" value="Unassembled WGS sequence"/>
</dbReference>
<feature type="signal peptide" evidence="4">
    <location>
        <begin position="1"/>
        <end position="17"/>
    </location>
</feature>
<dbReference type="InParanoid" id="B0W6J3"/>
<evidence type="ECO:0000256" key="4">
    <source>
        <dbReference type="SAM" id="SignalP"/>
    </source>
</evidence>
<dbReference type="KEGG" id="cqu:CpipJ_CPIJ002744"/>
<keyword evidence="3" id="KW-0964">Secreted</keyword>
<sequence length="155" mass="15614">MLKFFLIAALVPVLALAQTTPVRQCGNGAPLPASVIINDCTAMPCTLVDGAPVVAFAEGITSPVATASLNSFITVRLAGLQIPFPLPPELADACVAGTPPGTCPVAAGDSFDYTLDFAGQSLGMTGVTVQIEVGLTGDGGSQVTCVLFDAFIASN</sequence>
<dbReference type="InterPro" id="IPR003172">
    <property type="entry name" value="ML_dom"/>
</dbReference>
<dbReference type="Gene3D" id="2.60.40.770">
    <property type="match status" value="1"/>
</dbReference>
<keyword evidence="4" id="KW-0732">Signal</keyword>
<comment type="similarity">
    <text evidence="2">Belongs to the NPC2 family.</text>
</comment>
<evidence type="ECO:0000256" key="3">
    <source>
        <dbReference type="ARBA" id="ARBA00022525"/>
    </source>
</evidence>
<evidence type="ECO:0000256" key="1">
    <source>
        <dbReference type="ARBA" id="ARBA00004613"/>
    </source>
</evidence>
<evidence type="ECO:0000256" key="2">
    <source>
        <dbReference type="ARBA" id="ARBA00006370"/>
    </source>
</evidence>
<dbReference type="EMBL" id="DS231848">
    <property type="protein sequence ID" value="EDS36667.1"/>
    <property type="molecule type" value="Genomic_DNA"/>
</dbReference>
<evidence type="ECO:0000313" key="8">
    <source>
        <dbReference type="Proteomes" id="UP000002320"/>
    </source>
</evidence>
<evidence type="ECO:0000313" key="6">
    <source>
        <dbReference type="EMBL" id="EDS36667.1"/>
    </source>
</evidence>
<dbReference type="VEuPathDB" id="VectorBase:CPIJ002744"/>
<dbReference type="OMA" id="NYAMELP"/>
<dbReference type="EnsemblMetazoa" id="CPIJ002744-RA">
    <property type="protein sequence ID" value="CPIJ002744-PA"/>
    <property type="gene ID" value="CPIJ002744"/>
</dbReference>
<protein>
    <recommendedName>
        <fullName evidence="5">MD-2-related lipid-recognition domain-containing protein</fullName>
    </recommendedName>
</protein>
<evidence type="ECO:0000313" key="7">
    <source>
        <dbReference type="EnsemblMetazoa" id="CPIJ002744-PA"/>
    </source>
</evidence>
<dbReference type="AlphaFoldDB" id="B0W6J3"/>
<dbReference type="VEuPathDB" id="VectorBase:CQUJHB005895"/>
<dbReference type="OrthoDB" id="6489092at2759"/>
<reference evidence="7" key="2">
    <citation type="submission" date="2021-02" db="UniProtKB">
        <authorList>
            <consortium name="EnsemblMetazoa"/>
        </authorList>
    </citation>
    <scope>IDENTIFICATION</scope>
    <source>
        <strain evidence="7">JHB</strain>
    </source>
</reference>
<proteinExistence type="inferred from homology"/>
<dbReference type="SMART" id="SM00737">
    <property type="entry name" value="ML"/>
    <property type="match status" value="1"/>
</dbReference>
<dbReference type="Pfam" id="PF02221">
    <property type="entry name" value="E1_DerP2_DerF2"/>
    <property type="match status" value="1"/>
</dbReference>
<evidence type="ECO:0000259" key="5">
    <source>
        <dbReference type="SMART" id="SM00737"/>
    </source>
</evidence>
<organism>
    <name type="scientific">Culex quinquefasciatus</name>
    <name type="common">Southern house mosquito</name>
    <name type="synonym">Culex pungens</name>
    <dbReference type="NCBI Taxonomy" id="7176"/>
    <lineage>
        <taxon>Eukaryota</taxon>
        <taxon>Metazoa</taxon>
        <taxon>Ecdysozoa</taxon>
        <taxon>Arthropoda</taxon>
        <taxon>Hexapoda</taxon>
        <taxon>Insecta</taxon>
        <taxon>Pterygota</taxon>
        <taxon>Neoptera</taxon>
        <taxon>Endopterygota</taxon>
        <taxon>Diptera</taxon>
        <taxon>Nematocera</taxon>
        <taxon>Culicoidea</taxon>
        <taxon>Culicidae</taxon>
        <taxon>Culicinae</taxon>
        <taxon>Culicini</taxon>
        <taxon>Culex</taxon>
        <taxon>Culex</taxon>
    </lineage>
</organism>
<dbReference type="HOGENOM" id="CLU_109192_4_2_1"/>